<dbReference type="PANTHER" id="PTHR40758">
    <property type="entry name" value="CONSERVED PROTEIN"/>
    <property type="match status" value="1"/>
</dbReference>
<dbReference type="GO" id="GO:0005886">
    <property type="term" value="C:plasma membrane"/>
    <property type="evidence" value="ECO:0007669"/>
    <property type="project" value="TreeGrafter"/>
</dbReference>
<dbReference type="OrthoDB" id="3671213at2"/>
<evidence type="ECO:0000313" key="3">
    <source>
        <dbReference type="Proteomes" id="UP000319263"/>
    </source>
</evidence>
<reference evidence="2 3" key="1">
    <citation type="submission" date="2019-07" db="EMBL/GenBank/DDBJ databases">
        <title>Microlunatus dokdonensis sp. nov. isolated from the rhizospheric soil of the wild plant Elymus tsukushiensis.</title>
        <authorList>
            <person name="Ghim S.-Y."/>
            <person name="Hwang Y.-J."/>
            <person name="Son J.-S."/>
            <person name="Shin J.-H."/>
        </authorList>
    </citation>
    <scope>NUCLEOTIDE SEQUENCE [LARGE SCALE GENOMIC DNA]</scope>
    <source>
        <strain evidence="2 3">KUDC0627</strain>
    </source>
</reference>
<dbReference type="KEGG" id="mik:FOE78_10010"/>
<name>A0A516PYE8_9ACTN</name>
<dbReference type="SUPFAM" id="SSF109854">
    <property type="entry name" value="DinB/YfiT-like putative metalloenzymes"/>
    <property type="match status" value="1"/>
</dbReference>
<dbReference type="Gene3D" id="1.20.120.450">
    <property type="entry name" value="dinb family like domain"/>
    <property type="match status" value="1"/>
</dbReference>
<dbReference type="EMBL" id="CP041692">
    <property type="protein sequence ID" value="QDP96194.1"/>
    <property type="molecule type" value="Genomic_DNA"/>
</dbReference>
<feature type="domain" description="Mycothiol-dependent maleylpyruvate isomerase metal-binding" evidence="1">
    <location>
        <begin position="7"/>
        <end position="132"/>
    </location>
</feature>
<proteinExistence type="predicted"/>
<dbReference type="InterPro" id="IPR017517">
    <property type="entry name" value="Maleyloyr_isom"/>
</dbReference>
<dbReference type="AlphaFoldDB" id="A0A516PYE8"/>
<keyword evidence="2" id="KW-0413">Isomerase</keyword>
<evidence type="ECO:0000259" key="1">
    <source>
        <dbReference type="Pfam" id="PF11716"/>
    </source>
</evidence>
<sequence>MDRLAVIDDEARRFAEVLADADPRARVPTCPDWNAADLLWHLTEVHLFWAGILAGRIRDEEALATIESAKPDRPKTIAETLPLREQATRQLLEQLSELDDAEPRWSWWPPDQTVGFTRRMQTYEATMHRVDAELTAGRPISPISDEVAAGAIDHCVDVMWGWLEPWASYEPQAVIEFVADGSGQRWLVEVGHWSGTEPESGKVWDFPRAVRASDGEPTAKVTAPVVDLALWAWTRGGSVDISGDEPARAALDALMESGIQ</sequence>
<organism evidence="2 3">
    <name type="scientific">Microlunatus elymi</name>
    <dbReference type="NCBI Taxonomy" id="2596828"/>
    <lineage>
        <taxon>Bacteria</taxon>
        <taxon>Bacillati</taxon>
        <taxon>Actinomycetota</taxon>
        <taxon>Actinomycetes</taxon>
        <taxon>Propionibacteriales</taxon>
        <taxon>Propionibacteriaceae</taxon>
        <taxon>Microlunatus</taxon>
    </lineage>
</organism>
<evidence type="ECO:0000313" key="2">
    <source>
        <dbReference type="EMBL" id="QDP96194.1"/>
    </source>
</evidence>
<dbReference type="RefSeq" id="WP_143986160.1">
    <property type="nucleotide sequence ID" value="NZ_CP041692.1"/>
</dbReference>
<dbReference type="GO" id="GO:0046872">
    <property type="term" value="F:metal ion binding"/>
    <property type="evidence" value="ECO:0007669"/>
    <property type="project" value="InterPro"/>
</dbReference>
<dbReference type="InterPro" id="IPR034660">
    <property type="entry name" value="DinB/YfiT-like"/>
</dbReference>
<keyword evidence="3" id="KW-1185">Reference proteome</keyword>
<dbReference type="Pfam" id="PF11716">
    <property type="entry name" value="MDMPI_N"/>
    <property type="match status" value="1"/>
</dbReference>
<dbReference type="InterPro" id="IPR024344">
    <property type="entry name" value="MDMPI_metal-binding"/>
</dbReference>
<dbReference type="GO" id="GO:0016853">
    <property type="term" value="F:isomerase activity"/>
    <property type="evidence" value="ECO:0007669"/>
    <property type="project" value="UniProtKB-KW"/>
</dbReference>
<gene>
    <name evidence="2" type="ORF">FOE78_10010</name>
</gene>
<accession>A0A516PYE8</accession>
<dbReference type="PANTHER" id="PTHR40758:SF1">
    <property type="entry name" value="CONSERVED PROTEIN"/>
    <property type="match status" value="1"/>
</dbReference>
<dbReference type="NCBIfam" id="TIGR03083">
    <property type="entry name" value="maleylpyruvate isomerase family mycothiol-dependent enzyme"/>
    <property type="match status" value="1"/>
</dbReference>
<dbReference type="Proteomes" id="UP000319263">
    <property type="component" value="Chromosome"/>
</dbReference>
<protein>
    <submittedName>
        <fullName evidence="2">Maleylpyruvate isomerase family mycothiol-dependent enzyme</fullName>
    </submittedName>
</protein>
<keyword evidence="2" id="KW-0670">Pyruvate</keyword>